<name>X1M482_9ZZZZ</name>
<evidence type="ECO:0000313" key="1">
    <source>
        <dbReference type="EMBL" id="GAI26148.1"/>
    </source>
</evidence>
<dbReference type="AlphaFoldDB" id="X1M482"/>
<organism evidence="1">
    <name type="scientific">marine sediment metagenome</name>
    <dbReference type="NCBI Taxonomy" id="412755"/>
    <lineage>
        <taxon>unclassified sequences</taxon>
        <taxon>metagenomes</taxon>
        <taxon>ecological metagenomes</taxon>
    </lineage>
</organism>
<gene>
    <name evidence="1" type="ORF">S06H3_32030</name>
</gene>
<comment type="caution">
    <text evidence="1">The sequence shown here is derived from an EMBL/GenBank/DDBJ whole genome shotgun (WGS) entry which is preliminary data.</text>
</comment>
<reference evidence="1" key="1">
    <citation type="journal article" date="2014" name="Front. Microbiol.">
        <title>High frequency of phylogenetically diverse reductive dehalogenase-homologous genes in deep subseafloor sedimentary metagenomes.</title>
        <authorList>
            <person name="Kawai M."/>
            <person name="Futagami T."/>
            <person name="Toyoda A."/>
            <person name="Takaki Y."/>
            <person name="Nishi S."/>
            <person name="Hori S."/>
            <person name="Arai W."/>
            <person name="Tsubouchi T."/>
            <person name="Morono Y."/>
            <person name="Uchiyama I."/>
            <person name="Ito T."/>
            <person name="Fujiyama A."/>
            <person name="Inagaki F."/>
            <person name="Takami H."/>
        </authorList>
    </citation>
    <scope>NUCLEOTIDE SEQUENCE</scope>
    <source>
        <strain evidence="1">Expedition CK06-06</strain>
    </source>
</reference>
<sequence length="74" mass="8488">MDSLDRVLSWLPQNPLLGPPLPVWMNVFWPEPVKPALPPKRGTLSRDVDLGYGRVIPLRKYVTRVTVRKARKAK</sequence>
<accession>X1M482</accession>
<proteinExistence type="predicted"/>
<dbReference type="EMBL" id="BARV01019008">
    <property type="protein sequence ID" value="GAI26148.1"/>
    <property type="molecule type" value="Genomic_DNA"/>
</dbReference>
<protein>
    <submittedName>
        <fullName evidence="1">Uncharacterized protein</fullName>
    </submittedName>
</protein>